<name>A0A2S6N3Q7_RHOGL</name>
<dbReference type="InterPro" id="IPR001478">
    <property type="entry name" value="PDZ"/>
</dbReference>
<dbReference type="CDD" id="cd10839">
    <property type="entry name" value="cpPDZ1_DegP-like"/>
    <property type="match status" value="1"/>
</dbReference>
<evidence type="ECO:0000313" key="17">
    <source>
        <dbReference type="EMBL" id="PPQ29236.1"/>
    </source>
</evidence>
<feature type="binding site" evidence="15">
    <location>
        <position position="136"/>
    </location>
    <ligand>
        <name>substrate</name>
    </ligand>
</feature>
<dbReference type="Pfam" id="PF13180">
    <property type="entry name" value="PDZ_2"/>
    <property type="match status" value="1"/>
</dbReference>
<dbReference type="Pfam" id="PF13365">
    <property type="entry name" value="Trypsin_2"/>
    <property type="match status" value="1"/>
</dbReference>
<dbReference type="GO" id="GO:0006508">
    <property type="term" value="P:proteolysis"/>
    <property type="evidence" value="ECO:0007669"/>
    <property type="project" value="UniProtKB-KW"/>
</dbReference>
<evidence type="ECO:0000256" key="6">
    <source>
        <dbReference type="ARBA" id="ARBA00022670"/>
    </source>
</evidence>
<comment type="catalytic activity">
    <reaction evidence="1">
        <text>Acts on substrates that are at least partially unfolded. The cleavage site P1 residue is normally between a pair of hydrophobic residues, such as Val-|-Val.</text>
        <dbReference type="EC" id="3.4.21.107"/>
    </reaction>
</comment>
<comment type="similarity">
    <text evidence="3">Belongs to the peptidase S1C family.</text>
</comment>
<dbReference type="Proteomes" id="UP000239724">
    <property type="component" value="Unassembled WGS sequence"/>
</dbReference>
<keyword evidence="10" id="KW-0378">Hydrolase</keyword>
<dbReference type="InterPro" id="IPR009003">
    <property type="entry name" value="Peptidase_S1_PA"/>
</dbReference>
<comment type="subcellular location">
    <subcellularLocation>
        <location evidence="2">Periplasm</location>
    </subcellularLocation>
</comment>
<evidence type="ECO:0000256" key="12">
    <source>
        <dbReference type="ARBA" id="ARBA00023016"/>
    </source>
</evidence>
<evidence type="ECO:0000256" key="3">
    <source>
        <dbReference type="ARBA" id="ARBA00010541"/>
    </source>
</evidence>
<dbReference type="AlphaFoldDB" id="A0A2S6N3Q7"/>
<feature type="active site" description="Charge relay system" evidence="14">
    <location>
        <position position="136"/>
    </location>
</feature>
<dbReference type="InterPro" id="IPR036034">
    <property type="entry name" value="PDZ_sf"/>
</dbReference>
<feature type="domain" description="PDZ" evidence="16">
    <location>
        <begin position="391"/>
        <end position="474"/>
    </location>
</feature>
<comment type="caution">
    <text evidence="17">The sequence shown here is derived from an EMBL/GenBank/DDBJ whole genome shotgun (WGS) entry which is preliminary data.</text>
</comment>
<keyword evidence="7" id="KW-0732">Signal</keyword>
<dbReference type="RefSeq" id="WP_104521020.1">
    <property type="nucleotide sequence ID" value="NZ_NHRY01000231.1"/>
</dbReference>
<organism evidence="17 18">
    <name type="scientific">Rhodopila globiformis</name>
    <name type="common">Rhodopseudomonas globiformis</name>
    <dbReference type="NCBI Taxonomy" id="1071"/>
    <lineage>
        <taxon>Bacteria</taxon>
        <taxon>Pseudomonadati</taxon>
        <taxon>Pseudomonadota</taxon>
        <taxon>Alphaproteobacteria</taxon>
        <taxon>Acetobacterales</taxon>
        <taxon>Acetobacteraceae</taxon>
        <taxon>Rhodopila</taxon>
    </lineage>
</organism>
<evidence type="ECO:0000256" key="4">
    <source>
        <dbReference type="ARBA" id="ARBA00013035"/>
    </source>
</evidence>
<dbReference type="InterPro" id="IPR001940">
    <property type="entry name" value="Peptidase_S1C"/>
</dbReference>
<keyword evidence="8" id="KW-0677">Repeat</keyword>
<dbReference type="PANTHER" id="PTHR22939">
    <property type="entry name" value="SERINE PROTEASE FAMILY S1C HTRA-RELATED"/>
    <property type="match status" value="1"/>
</dbReference>
<feature type="binding site" evidence="15">
    <location>
        <begin position="238"/>
        <end position="240"/>
    </location>
    <ligand>
        <name>substrate</name>
    </ligand>
</feature>
<evidence type="ECO:0000256" key="8">
    <source>
        <dbReference type="ARBA" id="ARBA00022737"/>
    </source>
</evidence>
<dbReference type="SUPFAM" id="SSF50156">
    <property type="entry name" value="PDZ domain-like"/>
    <property type="match status" value="2"/>
</dbReference>
<evidence type="ECO:0000256" key="14">
    <source>
        <dbReference type="PIRSR" id="PIRSR611782-1"/>
    </source>
</evidence>
<evidence type="ECO:0000256" key="13">
    <source>
        <dbReference type="ARBA" id="ARBA00032850"/>
    </source>
</evidence>
<dbReference type="Pfam" id="PF17820">
    <property type="entry name" value="PDZ_6"/>
    <property type="match status" value="1"/>
</dbReference>
<accession>A0A2S6N3Q7</accession>
<dbReference type="PROSITE" id="PS50106">
    <property type="entry name" value="PDZ"/>
    <property type="match status" value="2"/>
</dbReference>
<evidence type="ECO:0000256" key="15">
    <source>
        <dbReference type="PIRSR" id="PIRSR611782-2"/>
    </source>
</evidence>
<evidence type="ECO:0000256" key="10">
    <source>
        <dbReference type="ARBA" id="ARBA00022801"/>
    </source>
</evidence>
<evidence type="ECO:0000256" key="11">
    <source>
        <dbReference type="ARBA" id="ARBA00022825"/>
    </source>
</evidence>
<dbReference type="Gene3D" id="2.30.42.10">
    <property type="match status" value="2"/>
</dbReference>
<dbReference type="InterPro" id="IPR041489">
    <property type="entry name" value="PDZ_6"/>
</dbReference>
<dbReference type="PRINTS" id="PR00834">
    <property type="entry name" value="PROTEASES2C"/>
</dbReference>
<feature type="binding site" evidence="15">
    <location>
        <position position="166"/>
    </location>
    <ligand>
        <name>substrate</name>
    </ligand>
</feature>
<sequence length="505" mass="52223">MNTQPERHPVRRAALAAVLLAGTSLGGYAIGHTAWADQTAPVNPPGAQVQQQKLPDFTHLVEQVKPAVVSITTKFRATPAAMEDEDGQGMQGEMPQLPFPFNQLIPHGQMQQSRPVEARGSGFIISADGIIVTNNHVVKDARSVSVTLDDGKVLPAKVIGTDPRTDIAVLRVHADHPLPFITLGNSRDVKPGEWVIAVGNPFGLGGTVTAGIVSAVSRDIGDGPYDQFIQIDAPINPGNSGGPLFTQDGKVIGMDTAILSPTGGSVGIGFAIPSDMIRTVAAQLEHGGKVTRGYIGVEAQEITPTTAEAMHLKQGEGALLAGIMPDGPAAGAGLQPGDVIESVNGTKVASPRDLAVDIANVQPGQEAHLTVLHDGQNKDVSLKVGTLPNEQVASNNNQGGAEHHARLGLALGPLSPDVRSQLDVPDGTKGAVVRGVQPGSPAEAAGLQPGDVIVGVGTHAVTSPSDAVKAMRTAMNNNDHALALRVIRNGQPVFVGVNLHQSNQG</sequence>
<evidence type="ECO:0000313" key="18">
    <source>
        <dbReference type="Proteomes" id="UP000239724"/>
    </source>
</evidence>
<dbReference type="SMART" id="SM00228">
    <property type="entry name" value="PDZ"/>
    <property type="match status" value="2"/>
</dbReference>
<dbReference type="InterPro" id="IPR011782">
    <property type="entry name" value="Pept_S1C_Do"/>
</dbReference>
<evidence type="ECO:0000256" key="1">
    <source>
        <dbReference type="ARBA" id="ARBA00001772"/>
    </source>
</evidence>
<keyword evidence="12" id="KW-0346">Stress response</keyword>
<keyword evidence="6" id="KW-0645">Protease</keyword>
<feature type="domain" description="PDZ" evidence="16">
    <location>
        <begin position="279"/>
        <end position="348"/>
    </location>
</feature>
<keyword evidence="18" id="KW-1185">Reference proteome</keyword>
<gene>
    <name evidence="17" type="ORF">CCS01_22125</name>
</gene>
<proteinExistence type="inferred from homology"/>
<dbReference type="Gene3D" id="2.40.10.120">
    <property type="match status" value="1"/>
</dbReference>
<evidence type="ECO:0000259" key="16">
    <source>
        <dbReference type="PROSITE" id="PS50106"/>
    </source>
</evidence>
<dbReference type="SUPFAM" id="SSF50494">
    <property type="entry name" value="Trypsin-like serine proteases"/>
    <property type="match status" value="1"/>
</dbReference>
<dbReference type="GO" id="GO:0004252">
    <property type="term" value="F:serine-type endopeptidase activity"/>
    <property type="evidence" value="ECO:0007669"/>
    <property type="project" value="InterPro"/>
</dbReference>
<keyword evidence="9" id="KW-0574">Periplasm</keyword>
<feature type="active site" description="Charge relay system" evidence="14">
    <location>
        <position position="166"/>
    </location>
</feature>
<dbReference type="GO" id="GO:0042597">
    <property type="term" value="C:periplasmic space"/>
    <property type="evidence" value="ECO:0007669"/>
    <property type="project" value="UniProtKB-SubCell"/>
</dbReference>
<keyword evidence="11" id="KW-0720">Serine protease</keyword>
<dbReference type="PANTHER" id="PTHR22939:SF130">
    <property type="entry name" value="PERIPLASMIC SERINE ENDOPROTEASE DEGP-LIKE-RELATED"/>
    <property type="match status" value="1"/>
</dbReference>
<dbReference type="EMBL" id="NHRY01000231">
    <property type="protein sequence ID" value="PPQ29236.1"/>
    <property type="molecule type" value="Genomic_DNA"/>
</dbReference>
<protein>
    <recommendedName>
        <fullName evidence="5">Probable periplasmic serine endoprotease DegP-like</fullName>
        <ecNumber evidence="4">3.4.21.107</ecNumber>
    </recommendedName>
    <alternativeName>
        <fullName evidence="13">Protease Do</fullName>
    </alternativeName>
</protein>
<evidence type="ECO:0000256" key="5">
    <source>
        <dbReference type="ARBA" id="ARBA00013958"/>
    </source>
</evidence>
<feature type="active site" description="Charge relay system" evidence="14">
    <location>
        <position position="240"/>
    </location>
</feature>
<evidence type="ECO:0000256" key="7">
    <source>
        <dbReference type="ARBA" id="ARBA00022729"/>
    </source>
</evidence>
<evidence type="ECO:0000256" key="9">
    <source>
        <dbReference type="ARBA" id="ARBA00022764"/>
    </source>
</evidence>
<dbReference type="OrthoDB" id="9758917at2"/>
<dbReference type="NCBIfam" id="TIGR02037">
    <property type="entry name" value="degP_htrA_DO"/>
    <property type="match status" value="1"/>
</dbReference>
<reference evidence="17 18" key="1">
    <citation type="journal article" date="2018" name="Arch. Microbiol.">
        <title>New insights into the metabolic potential of the phototrophic purple bacterium Rhodopila globiformis DSM 161(T) from its draft genome sequence and evidence for a vanadium-dependent nitrogenase.</title>
        <authorList>
            <person name="Imhoff J.F."/>
            <person name="Rahn T."/>
            <person name="Kunzel S."/>
            <person name="Neulinger S.C."/>
        </authorList>
    </citation>
    <scope>NUCLEOTIDE SEQUENCE [LARGE SCALE GENOMIC DNA]</scope>
    <source>
        <strain evidence="17 18">DSM 161</strain>
    </source>
</reference>
<evidence type="ECO:0000256" key="2">
    <source>
        <dbReference type="ARBA" id="ARBA00004418"/>
    </source>
</evidence>
<dbReference type="EC" id="3.4.21.107" evidence="4"/>